<accession>A0ABP1QN11</accession>
<dbReference type="PROSITE" id="PS50157">
    <property type="entry name" value="ZINC_FINGER_C2H2_2"/>
    <property type="match status" value="1"/>
</dbReference>
<name>A0ABP1QN11_9HEXA</name>
<dbReference type="EMBL" id="CAXLJM020000039">
    <property type="protein sequence ID" value="CAL8108123.1"/>
    <property type="molecule type" value="Genomic_DNA"/>
</dbReference>
<feature type="coiled-coil region" evidence="2">
    <location>
        <begin position="84"/>
        <end position="118"/>
    </location>
</feature>
<evidence type="ECO:0000313" key="4">
    <source>
        <dbReference type="EMBL" id="CAL8108123.1"/>
    </source>
</evidence>
<dbReference type="PROSITE" id="PS00028">
    <property type="entry name" value="ZINC_FINGER_C2H2_1"/>
    <property type="match status" value="1"/>
</dbReference>
<keyword evidence="1" id="KW-0862">Zinc</keyword>
<dbReference type="Proteomes" id="UP001642540">
    <property type="component" value="Unassembled WGS sequence"/>
</dbReference>
<keyword evidence="5" id="KW-1185">Reference proteome</keyword>
<keyword evidence="1" id="KW-0479">Metal-binding</keyword>
<organism evidence="4 5">
    <name type="scientific">Orchesella dallaii</name>
    <dbReference type="NCBI Taxonomy" id="48710"/>
    <lineage>
        <taxon>Eukaryota</taxon>
        <taxon>Metazoa</taxon>
        <taxon>Ecdysozoa</taxon>
        <taxon>Arthropoda</taxon>
        <taxon>Hexapoda</taxon>
        <taxon>Collembola</taxon>
        <taxon>Entomobryomorpha</taxon>
        <taxon>Entomobryoidea</taxon>
        <taxon>Orchesellidae</taxon>
        <taxon>Orchesellinae</taxon>
        <taxon>Orchesella</taxon>
    </lineage>
</organism>
<evidence type="ECO:0000259" key="3">
    <source>
        <dbReference type="PROSITE" id="PS50157"/>
    </source>
</evidence>
<proteinExistence type="predicted"/>
<keyword evidence="2" id="KW-0175">Coiled coil</keyword>
<sequence>MAHNSKERSKRKKRNCSPLIEIIDLEPNAGSGGIQIKTKGFDNDDTNKEEVQTQVLNPDKNLQRMSTVSDIEQRIESSMIKRFIALQEVMNDKTKEQMKTLRDELVAAKMKIEEMGMQMDGMKHKVKICEKKINSLNNVVNVLMSTANEKKATTDLMVKGGTGSQQNGRENFLDESAEGLGLGPSNKKLFRGSGDDAPLGYRVPDIEPPTCDVKLDLDSHTKVHEYNVVDVGGGMSVYECNQLHCGERFMAKWLISMHLRQFHANSSKT</sequence>
<evidence type="ECO:0000313" key="5">
    <source>
        <dbReference type="Proteomes" id="UP001642540"/>
    </source>
</evidence>
<gene>
    <name evidence="4" type="ORF">ODALV1_LOCUS12881</name>
</gene>
<protein>
    <recommendedName>
        <fullName evidence="3">C2H2-type domain-containing protein</fullName>
    </recommendedName>
</protein>
<evidence type="ECO:0000256" key="2">
    <source>
        <dbReference type="SAM" id="Coils"/>
    </source>
</evidence>
<evidence type="ECO:0000256" key="1">
    <source>
        <dbReference type="PROSITE-ProRule" id="PRU00042"/>
    </source>
</evidence>
<comment type="caution">
    <text evidence="4">The sequence shown here is derived from an EMBL/GenBank/DDBJ whole genome shotgun (WGS) entry which is preliminary data.</text>
</comment>
<reference evidence="4 5" key="1">
    <citation type="submission" date="2024-08" db="EMBL/GenBank/DDBJ databases">
        <authorList>
            <person name="Cucini C."/>
            <person name="Frati F."/>
        </authorList>
    </citation>
    <scope>NUCLEOTIDE SEQUENCE [LARGE SCALE GENOMIC DNA]</scope>
</reference>
<keyword evidence="1" id="KW-0863">Zinc-finger</keyword>
<dbReference type="InterPro" id="IPR013087">
    <property type="entry name" value="Znf_C2H2_type"/>
</dbReference>
<feature type="domain" description="C2H2-type" evidence="3">
    <location>
        <begin position="238"/>
        <end position="268"/>
    </location>
</feature>